<dbReference type="GO" id="GO:0016787">
    <property type="term" value="F:hydrolase activity"/>
    <property type="evidence" value="ECO:0007669"/>
    <property type="project" value="UniProtKB-KW"/>
</dbReference>
<dbReference type="InterPro" id="IPR003737">
    <property type="entry name" value="GlcNAc_PI_deacetylase-related"/>
</dbReference>
<dbReference type="PANTHER" id="PTHR12993:SF26">
    <property type="entry name" value="1D-MYO-INOSITOL 2-ACETAMIDO-2-DEOXY-ALPHA-D-GLUCOPYRANOSIDE DEACETYLASE"/>
    <property type="match status" value="1"/>
</dbReference>
<dbReference type="EMBL" id="CAKLPZ010000003">
    <property type="protein sequence ID" value="CAH1001471.1"/>
    <property type="molecule type" value="Genomic_DNA"/>
</dbReference>
<feature type="chain" id="PRO_5045436201" evidence="1">
    <location>
        <begin position="22"/>
        <end position="841"/>
    </location>
</feature>
<accession>A0ABN8F3C3</accession>
<dbReference type="Pfam" id="PF02585">
    <property type="entry name" value="PIG-L"/>
    <property type="match status" value="1"/>
</dbReference>
<keyword evidence="2" id="KW-0378">Hydrolase</keyword>
<organism evidence="2 3">
    <name type="scientific">Neolewinella maritima</name>
    <dbReference type="NCBI Taxonomy" id="1383882"/>
    <lineage>
        <taxon>Bacteria</taxon>
        <taxon>Pseudomonadati</taxon>
        <taxon>Bacteroidota</taxon>
        <taxon>Saprospiria</taxon>
        <taxon>Saprospirales</taxon>
        <taxon>Lewinellaceae</taxon>
        <taxon>Neolewinella</taxon>
    </lineage>
</organism>
<sequence>MRHLYSLLTLLILSVSLSLQAQAPERLTSGELHAAIQKLGVLGSALYVAAHPDDENTRMIAYLANVEQVETGYLSMTRGDGGQNLIAPDISELLGLTRTQELLAARRIDGGKQFFTRANDFGYSKHPDETFTIWDKQQVLEDAVWVIRQQRPDIMILRFDPRAPGSTHGHHTASAIIGMEAFDLAGDPEAFPEQLTDVAVWQPKRLYWNAYSWGNSKLPDYVDTNDVITVEINRYLPKLGESVAEIAARSRSQHKSQGFGSAGSRAATVEKLELLKGGSNGVDGDPFAGIATDWSRLAGGTEIGILVDSLVADFDFDDPAASVPLLNTLSRRLQKMPDFPEKWPKIREVRRIMAAAMGLYISATTDTPFVVPGDTARVIVEVSNRSQDTLELGRIDLTSQDWVSAPGSYARRPLLPGVPHFDTLYHVARSSETQSSPYWLRSDWTLGMYTVPNWRQRGQAEGRDYLGVEVSVSGDDGAYVSVDVPVRHHYTDPVDGEQFQPFGLLPPVFVQCTESSYLFTEDDARTVTVKVTSATEEREGSLRLNVPTGWSVTPEQQDITLGKRGQERFYTFTLRPPSGQGQGRITPELTLQGMEGVYDRRLVVIDHPHIPTQRAALPGGAAVARVDLQTAGRTVGYLPGAGDAIPEALSSIGLDVSLLDDVEASIGDLGKYDAIVVGVRAYNTLDRMPVYQPRLLEYVKQGGTLIVQYNTNRRLKIDEKNLGPYALELSRDRVTVEDAPVSILAPDHPALNYPNKITAADFDGWVQERGLYFPDKWAPEYTALLGSNDPGEESHDGGLLVAEYGSGHFVYTGYSFFRELPAGVPGAYRLFANLIALGASR</sequence>
<name>A0ABN8F3C3_9BACT</name>
<dbReference type="RefSeq" id="WP_238751323.1">
    <property type="nucleotide sequence ID" value="NZ_CAKLPZ010000003.1"/>
</dbReference>
<dbReference type="SUPFAM" id="SSF52317">
    <property type="entry name" value="Class I glutamine amidotransferase-like"/>
    <property type="match status" value="1"/>
</dbReference>
<evidence type="ECO:0000256" key="1">
    <source>
        <dbReference type="SAM" id="SignalP"/>
    </source>
</evidence>
<comment type="caution">
    <text evidence="2">The sequence shown here is derived from an EMBL/GenBank/DDBJ whole genome shotgun (WGS) entry which is preliminary data.</text>
</comment>
<evidence type="ECO:0000313" key="2">
    <source>
        <dbReference type="EMBL" id="CAH1001471.1"/>
    </source>
</evidence>
<dbReference type="Proteomes" id="UP000837803">
    <property type="component" value="Unassembled WGS sequence"/>
</dbReference>
<dbReference type="Gene3D" id="3.40.50.10320">
    <property type="entry name" value="LmbE-like"/>
    <property type="match status" value="1"/>
</dbReference>
<keyword evidence="3" id="KW-1185">Reference proteome</keyword>
<keyword evidence="1" id="KW-0732">Signal</keyword>
<protein>
    <submittedName>
        <fullName evidence="2">Mycothiol S-conjugate amidase</fullName>
        <ecNumber evidence="2">3.5.1.115</ecNumber>
    </submittedName>
</protein>
<dbReference type="SUPFAM" id="SSF102588">
    <property type="entry name" value="LmbE-like"/>
    <property type="match status" value="1"/>
</dbReference>
<feature type="signal peptide" evidence="1">
    <location>
        <begin position="1"/>
        <end position="21"/>
    </location>
</feature>
<proteinExistence type="predicted"/>
<gene>
    <name evidence="2" type="primary">mca</name>
    <name evidence="2" type="ORF">LEM8419_02374</name>
</gene>
<reference evidence="2" key="1">
    <citation type="submission" date="2021-12" db="EMBL/GenBank/DDBJ databases">
        <authorList>
            <person name="Rodrigo-Torres L."/>
            <person name="Arahal R. D."/>
            <person name="Lucena T."/>
        </authorList>
    </citation>
    <scope>NUCLEOTIDE SEQUENCE</scope>
    <source>
        <strain evidence="2">CECT 8419</strain>
    </source>
</reference>
<dbReference type="PANTHER" id="PTHR12993">
    <property type="entry name" value="N-ACETYLGLUCOSAMINYL-PHOSPHATIDYLINOSITOL DE-N-ACETYLASE-RELATED"/>
    <property type="match status" value="1"/>
</dbReference>
<dbReference type="InterPro" id="IPR029062">
    <property type="entry name" value="Class_I_gatase-like"/>
</dbReference>
<dbReference type="EC" id="3.5.1.115" evidence="2"/>
<evidence type="ECO:0000313" key="3">
    <source>
        <dbReference type="Proteomes" id="UP000837803"/>
    </source>
</evidence>
<dbReference type="InterPro" id="IPR024078">
    <property type="entry name" value="LmbE-like_dom_sf"/>
</dbReference>